<dbReference type="GO" id="GO:0006508">
    <property type="term" value="P:proteolysis"/>
    <property type="evidence" value="ECO:0007669"/>
    <property type="project" value="TreeGrafter"/>
</dbReference>
<reference evidence="3" key="2">
    <citation type="journal article" date="2019" name="Mol. Phylogenet. Evol.">
        <title>Reassessment of the classification of bryopsidales (chlorophyta) based on chloroplast phylogenomic analyses.</title>
        <authorList>
            <person name="Cremen M.C."/>
            <person name="Leliaert F."/>
            <person name="West J."/>
            <person name="Lam D.W."/>
            <person name="Shimada S."/>
            <person name="Lopez-Bautista J.M."/>
            <person name="Verbruggen H."/>
        </authorList>
    </citation>
    <scope>NUCLEOTIDE SEQUENCE</scope>
</reference>
<dbReference type="SMART" id="SM00382">
    <property type="entry name" value="AAA"/>
    <property type="match status" value="1"/>
</dbReference>
<dbReference type="GO" id="GO:0004176">
    <property type="term" value="F:ATP-dependent peptidase activity"/>
    <property type="evidence" value="ECO:0007669"/>
    <property type="project" value="TreeGrafter"/>
</dbReference>
<evidence type="ECO:0000259" key="2">
    <source>
        <dbReference type="SMART" id="SM00382"/>
    </source>
</evidence>
<keyword evidence="1" id="KW-0472">Membrane</keyword>
<dbReference type="GO" id="GO:0016887">
    <property type="term" value="F:ATP hydrolysis activity"/>
    <property type="evidence" value="ECO:0007669"/>
    <property type="project" value="InterPro"/>
</dbReference>
<dbReference type="InterPro" id="IPR027417">
    <property type="entry name" value="P-loop_NTPase"/>
</dbReference>
<dbReference type="AlphaFoldDB" id="A0A386AYK0"/>
<sequence length="1225" mass="144266">MKRIFHLLVFQQKRKTSKTKLLNYYFWFVNIQKILKNQLISFEIEFHNFVILLSFILISLNILNLVFNPLTFNWQTRRLAKLNGNIYFKNIGNQLVTEYQQYSETLANLTKKEPAWRLKESQLIQFGILSSNRSTNTFVVINYNRLNDLPIRIYYSDEKILNFSHTFTKNIFINQYLPTTIASTGHLILSHDLIFKYQPWLVNAKTKEFLYINQPFLRLDSSLKSFVSSEDIILPKLTPPFAEGYQFYNGLPKLKYSLFLANNLKQQSISLWTLPPLNFLSQLNIGFDYFPEDLQSLKDYLTFSEWCSNNNEYLYPYLSSRCTSLYMKTEKASFLINSDLPNTYLSNQMTKNSLRHYLKSPNLFDLTKNFHEPSQQNDLYLSIKPFVETREPLGIQSFLSIIQLGFLLFFYRVFQTVYKDFGKEILSIFIDFIKIIGIIDDEEWVKEDLNLAKQRKSFRSIKKIKTRLRNIAGVERSILEIGEIIWICRSAKQNIFGERLLNFNFLKNQLSYPNLRKAMQDIASTMFINSKAFLFIGPPGTGKTLLVQAIAGESEVPILVQSGSILKNPRQRGKGARMIQKLFQRARQIAPCIIFIDEVDGLGARRSHMSLNVTGNYDLLELIDNHSFPFFSGFENIYPKAIETPDELETYENLDMLADPQEKISLQVLQENEFENISRTEQVSLLTQLLIELDGLKPLNHIIVIGATNRFGILDPALLRPGRFNQFLNLSLPDEWKRIDLFKLYSRQLGFEKEVVWSYFSRRTEGLSSADIAAIVNESAIRAISENKKHNIQSLEIGIDRITTTPSRQSYVNVSHENKRFVSGYWDFYQIYESATAFCFPSLLFFNLTAHKNLQLQLQNAYYSISKSIFSVLFKHTPEMSIISFFTRKPNFRYNSANSLVNLLENKFIYRMEVETKLVYFLSGKSAELLSNSIPLISKRKYSFPSHLKLIYQLYEQSSFGSQDLKQATLLSKLMIHKWYFYAEQIVTEKYHWISRNTNQHELDVEEIRLFKAIAEEMQSQMDQQNLFVNRAQKWSFRTWWSQLIQKKFNFVDHSVLNWYRIYLADPEESEQNIEWVPPDDFYLTENISQMNLSSFWNNFLLYTQDYLYHSLVLNAFNLSFKTIKNFRELLDLLADFLMRFLKIQEEFIIVKVKIFLQYQQKKVKIEADEILLNWNYHGSHIKNGKQTILIHTWGKYSRRKKSKKLWIKKLKQIEKEITDSNLND</sequence>
<dbReference type="Pfam" id="PF00004">
    <property type="entry name" value="AAA"/>
    <property type="match status" value="2"/>
</dbReference>
<dbReference type="InterPro" id="IPR041569">
    <property type="entry name" value="AAA_lid_3"/>
</dbReference>
<geneLocation type="chloroplast" evidence="3"/>
<feature type="domain" description="AAA+ ATPase" evidence="2">
    <location>
        <begin position="529"/>
        <end position="734"/>
    </location>
</feature>
<name>A0A386AYK0_9CHLO</name>
<dbReference type="PANTHER" id="PTHR23076">
    <property type="entry name" value="METALLOPROTEASE M41 FTSH"/>
    <property type="match status" value="1"/>
</dbReference>
<protein>
    <submittedName>
        <fullName evidence="3">Cell division protein FTSH</fullName>
    </submittedName>
</protein>
<evidence type="ECO:0000256" key="1">
    <source>
        <dbReference type="SAM" id="Phobius"/>
    </source>
</evidence>
<feature type="transmembrane region" description="Helical" evidence="1">
    <location>
        <begin position="393"/>
        <end position="414"/>
    </location>
</feature>
<dbReference type="PROSITE" id="PS00674">
    <property type="entry name" value="AAA"/>
    <property type="match status" value="1"/>
</dbReference>
<dbReference type="GO" id="GO:0005524">
    <property type="term" value="F:ATP binding"/>
    <property type="evidence" value="ECO:0007669"/>
    <property type="project" value="InterPro"/>
</dbReference>
<gene>
    <name evidence="3" type="primary">ftsH</name>
</gene>
<feature type="transmembrane region" description="Helical" evidence="1">
    <location>
        <begin position="46"/>
        <end position="67"/>
    </location>
</feature>
<keyword evidence="1" id="KW-1133">Transmembrane helix</keyword>
<keyword evidence="3" id="KW-0934">Plastid</keyword>
<dbReference type="GO" id="GO:0051301">
    <property type="term" value="P:cell division"/>
    <property type="evidence" value="ECO:0007669"/>
    <property type="project" value="UniProtKB-KW"/>
</dbReference>
<feature type="transmembrane region" description="Helical" evidence="1">
    <location>
        <begin position="21"/>
        <end position="40"/>
    </location>
</feature>
<dbReference type="GO" id="GO:0046872">
    <property type="term" value="F:metal ion binding"/>
    <property type="evidence" value="ECO:0007669"/>
    <property type="project" value="UniProtKB-KW"/>
</dbReference>
<dbReference type="Gene3D" id="1.10.8.60">
    <property type="match status" value="1"/>
</dbReference>
<keyword evidence="3" id="KW-0132">Cell division</keyword>
<dbReference type="SUPFAM" id="SSF52540">
    <property type="entry name" value="P-loop containing nucleoside triphosphate hydrolases"/>
    <property type="match status" value="1"/>
</dbReference>
<dbReference type="GO" id="GO:0008237">
    <property type="term" value="F:metallopeptidase activity"/>
    <property type="evidence" value="ECO:0007669"/>
    <property type="project" value="UniProtKB-KW"/>
</dbReference>
<keyword evidence="1" id="KW-0812">Transmembrane</keyword>
<dbReference type="InterPro" id="IPR003959">
    <property type="entry name" value="ATPase_AAA_core"/>
</dbReference>
<keyword evidence="3" id="KW-0150">Chloroplast</keyword>
<reference evidence="3" key="1">
    <citation type="submission" date="2018-07" db="EMBL/GenBank/DDBJ databases">
        <authorList>
            <person name="Quirk P.G."/>
            <person name="Krulwich T.A."/>
        </authorList>
    </citation>
    <scope>NUCLEOTIDE SEQUENCE</scope>
</reference>
<dbReference type="PANTHER" id="PTHR23076:SF37">
    <property type="entry name" value="ATP-DEPENDENT ZINC METALLOPROTEASE FTSH 4, MITOCHONDRIAL"/>
    <property type="match status" value="1"/>
</dbReference>
<keyword evidence="3" id="KW-0131">Cell cycle</keyword>
<evidence type="ECO:0000313" key="3">
    <source>
        <dbReference type="EMBL" id="AYC64516.1"/>
    </source>
</evidence>
<dbReference type="Gene3D" id="3.40.50.300">
    <property type="entry name" value="P-loop containing nucleotide triphosphate hydrolases"/>
    <property type="match status" value="2"/>
</dbReference>
<dbReference type="Pfam" id="PF17862">
    <property type="entry name" value="AAA_lid_3"/>
    <property type="match status" value="1"/>
</dbReference>
<organism evidence="3">
    <name type="scientific">Pseudoderbesia arbuscula</name>
    <dbReference type="NCBI Taxonomy" id="2320809"/>
    <lineage>
        <taxon>Eukaryota</taxon>
        <taxon>Viridiplantae</taxon>
        <taxon>Chlorophyta</taxon>
        <taxon>core chlorophytes</taxon>
        <taxon>Ulvophyceae</taxon>
        <taxon>TCBD clade</taxon>
        <taxon>Bryopsidales</taxon>
        <taxon>Bryopsidineae</taxon>
        <taxon>Bryopsidaceae</taxon>
        <taxon>Pseudoderbesia</taxon>
    </lineage>
</organism>
<dbReference type="InterPro" id="IPR003960">
    <property type="entry name" value="ATPase_AAA_CS"/>
</dbReference>
<dbReference type="EMBL" id="MH591098">
    <property type="protein sequence ID" value="AYC64516.1"/>
    <property type="molecule type" value="Genomic_DNA"/>
</dbReference>
<dbReference type="CDD" id="cd19481">
    <property type="entry name" value="RecA-like_protease"/>
    <property type="match status" value="1"/>
</dbReference>
<dbReference type="InterPro" id="IPR003593">
    <property type="entry name" value="AAA+_ATPase"/>
</dbReference>
<proteinExistence type="predicted"/>
<accession>A0A386AYK0</accession>